<keyword evidence="9" id="KW-0793">Thylakoid</keyword>
<evidence type="ECO:0000256" key="8">
    <source>
        <dbReference type="ARBA" id="ARBA00023136"/>
    </source>
</evidence>
<feature type="transmembrane region" description="Helical" evidence="9">
    <location>
        <begin position="31"/>
        <end position="53"/>
    </location>
</feature>
<evidence type="ECO:0000256" key="7">
    <source>
        <dbReference type="ARBA" id="ARBA00022989"/>
    </source>
</evidence>
<dbReference type="EMBL" id="MG264610">
    <property type="protein sequence ID" value="AUG32048.1"/>
    <property type="molecule type" value="Genomic_DNA"/>
</dbReference>
<dbReference type="GO" id="GO:0042651">
    <property type="term" value="C:thylakoid membrane"/>
    <property type="evidence" value="ECO:0007669"/>
    <property type="project" value="UniProtKB-UniRule"/>
</dbReference>
<proteinExistence type="inferred from homology"/>
<organism evidence="10">
    <name type="scientific">Paulinella longichromatophora</name>
    <dbReference type="NCBI Taxonomy" id="1708747"/>
    <lineage>
        <taxon>Eukaryota</taxon>
        <taxon>Sar</taxon>
        <taxon>Rhizaria</taxon>
        <taxon>Cercozoa</taxon>
        <taxon>Imbricatea</taxon>
        <taxon>Silicofilosea</taxon>
        <taxon>Euglyphida</taxon>
        <taxon>Paulinellidae</taxon>
        <taxon>Paulinella</taxon>
    </lineage>
</organism>
<dbReference type="GO" id="GO:0009522">
    <property type="term" value="C:photosystem I"/>
    <property type="evidence" value="ECO:0007669"/>
    <property type="project" value="InterPro"/>
</dbReference>
<evidence type="ECO:0000256" key="5">
    <source>
        <dbReference type="ARBA" id="ARBA00022531"/>
    </source>
</evidence>
<protein>
    <recommendedName>
        <fullName evidence="4 9">Photosystem I assembly protein Ycf4</fullName>
    </recommendedName>
</protein>
<keyword evidence="5 9" id="KW-0602">Photosynthesis</keyword>
<evidence type="ECO:0000256" key="6">
    <source>
        <dbReference type="ARBA" id="ARBA00022692"/>
    </source>
</evidence>
<comment type="subcellular location">
    <subcellularLocation>
        <location evidence="9">Cellular thylakoid membrane</location>
        <topology evidence="9">Multi-pass membrane protein</topology>
    </subcellularLocation>
    <subcellularLocation>
        <location evidence="2">Membrane</location>
        <topology evidence="2">Multi-pass membrane protein</topology>
    </subcellularLocation>
</comment>
<keyword evidence="10" id="KW-0934">Plastid</keyword>
<evidence type="ECO:0000256" key="4">
    <source>
        <dbReference type="ARBA" id="ARBA00015395"/>
    </source>
</evidence>
<gene>
    <name evidence="9 10" type="primary">ycf4</name>
    <name evidence="10" type="ORF">PLO_033</name>
</gene>
<name>A0A2H4ZNF9_9EUKA</name>
<evidence type="ECO:0000256" key="3">
    <source>
        <dbReference type="ARBA" id="ARBA00008198"/>
    </source>
</evidence>
<dbReference type="Pfam" id="PF02392">
    <property type="entry name" value="Ycf4"/>
    <property type="match status" value="1"/>
</dbReference>
<dbReference type="InterPro" id="IPR003359">
    <property type="entry name" value="PSI_Ycf4_assembly"/>
</dbReference>
<dbReference type="AlphaFoldDB" id="A0A2H4ZNF9"/>
<geneLocation type="plastid" evidence="10"/>
<evidence type="ECO:0000313" key="10">
    <source>
        <dbReference type="EMBL" id="AUG32048.1"/>
    </source>
</evidence>
<keyword evidence="8 9" id="KW-0472">Membrane</keyword>
<feature type="transmembrane region" description="Helical" evidence="9">
    <location>
        <begin position="73"/>
        <end position="93"/>
    </location>
</feature>
<comment type="function">
    <text evidence="1 9">Seems to be required for the assembly of the photosystem I complex.</text>
</comment>
<sequence length="190" mass="20786">MKSGSFDLPQDANSNQFLEQAVLGSRRVSNILVATAVTIGGIGFFLASISSYLDKDLLPLGHPSALIWIPQGLVMGLYGIAGILLSTYLWIVISIDVGGGRNLFDYKIGKAIIERRGFRKIICVEIPLKEILAVSVEIRDGLNPRRRLSLRLQGRRNMPLTRVGEPIALAQLEQEGATLARFLGVPLEGY</sequence>
<accession>A0A2H4ZNF9</accession>
<dbReference type="NCBIfam" id="NF002712">
    <property type="entry name" value="PRK02542.1"/>
    <property type="match status" value="1"/>
</dbReference>
<comment type="similarity">
    <text evidence="3 9">Belongs to the Ycf4 family.</text>
</comment>
<reference evidence="10" key="1">
    <citation type="submission" date="2017-10" db="EMBL/GenBank/DDBJ databases">
        <title>Paulinella longichromatophora chromatophore genome.</title>
        <authorList>
            <person name="Lhee D."/>
            <person name="Yoon H.S."/>
        </authorList>
    </citation>
    <scope>NUCLEOTIDE SEQUENCE</scope>
</reference>
<evidence type="ECO:0000256" key="9">
    <source>
        <dbReference type="HAMAP-Rule" id="MF_00437"/>
    </source>
</evidence>
<evidence type="ECO:0000256" key="1">
    <source>
        <dbReference type="ARBA" id="ARBA00002862"/>
    </source>
</evidence>
<dbReference type="GO" id="GO:0015979">
    <property type="term" value="P:photosynthesis"/>
    <property type="evidence" value="ECO:0007669"/>
    <property type="project" value="UniProtKB-UniRule"/>
</dbReference>
<keyword evidence="6 9" id="KW-0812">Transmembrane</keyword>
<dbReference type="HAMAP" id="MF_00437">
    <property type="entry name" value="Ycf4"/>
    <property type="match status" value="1"/>
</dbReference>
<evidence type="ECO:0000256" key="2">
    <source>
        <dbReference type="ARBA" id="ARBA00004141"/>
    </source>
</evidence>
<keyword evidence="7 9" id="KW-1133">Transmembrane helix</keyword>